<dbReference type="Pfam" id="PF02397">
    <property type="entry name" value="Bac_transf"/>
    <property type="match status" value="1"/>
</dbReference>
<dbReference type="GO" id="GO:0047360">
    <property type="term" value="F:undecaprenyl-phosphate galactose phosphotransferase activity"/>
    <property type="evidence" value="ECO:0007669"/>
    <property type="project" value="UniProtKB-EC"/>
</dbReference>
<keyword evidence="10" id="KW-1185">Reference proteome</keyword>
<dbReference type="PANTHER" id="PTHR30576:SF0">
    <property type="entry name" value="UNDECAPRENYL-PHOSPHATE N-ACETYLGALACTOSAMINYL 1-PHOSPHATE TRANSFERASE-RELATED"/>
    <property type="match status" value="1"/>
</dbReference>
<feature type="transmembrane region" description="Helical" evidence="7">
    <location>
        <begin position="113"/>
        <end position="134"/>
    </location>
</feature>
<dbReference type="RefSeq" id="WP_006314705.1">
    <property type="nucleotide sequence ID" value="NZ_ARZA01000205.1"/>
</dbReference>
<evidence type="ECO:0000313" key="9">
    <source>
        <dbReference type="EMBL" id="EOD00102.1"/>
    </source>
</evidence>
<dbReference type="PANTHER" id="PTHR30576">
    <property type="entry name" value="COLANIC BIOSYNTHESIS UDP-GLUCOSE LIPID CARRIER TRANSFERASE"/>
    <property type="match status" value="1"/>
</dbReference>
<dbReference type="OrthoDB" id="9808602at2"/>
<feature type="transmembrane region" description="Helical" evidence="7">
    <location>
        <begin position="53"/>
        <end position="70"/>
    </location>
</feature>
<dbReference type="STRING" id="1304284.L21TH_1868"/>
<dbReference type="EC" id="2.7.8.6" evidence="9"/>
<feature type="transmembrane region" description="Helical" evidence="7">
    <location>
        <begin position="257"/>
        <end position="281"/>
    </location>
</feature>
<organism evidence="9 10">
    <name type="scientific">Caldisalinibacter kiritimatiensis</name>
    <dbReference type="NCBI Taxonomy" id="1304284"/>
    <lineage>
        <taxon>Bacteria</taxon>
        <taxon>Bacillati</taxon>
        <taxon>Bacillota</taxon>
        <taxon>Tissierellia</taxon>
        <taxon>Tissierellales</taxon>
        <taxon>Thermohalobacteraceae</taxon>
        <taxon>Caldisalinibacter</taxon>
    </lineage>
</organism>
<dbReference type="AlphaFoldDB" id="R1ATW4"/>
<proteinExistence type="inferred from homology"/>
<evidence type="ECO:0000256" key="5">
    <source>
        <dbReference type="ARBA" id="ARBA00022989"/>
    </source>
</evidence>
<comment type="caution">
    <text evidence="9">The sequence shown here is derived from an EMBL/GenBank/DDBJ whole genome shotgun (WGS) entry which is preliminary data.</text>
</comment>
<evidence type="ECO:0000256" key="2">
    <source>
        <dbReference type="ARBA" id="ARBA00006464"/>
    </source>
</evidence>
<keyword evidence="4 7" id="KW-0812">Transmembrane</keyword>
<dbReference type="InterPro" id="IPR003362">
    <property type="entry name" value="Bact_transf"/>
</dbReference>
<name>R1ATW4_9FIRM</name>
<feature type="transmembrane region" description="Helical" evidence="7">
    <location>
        <begin position="82"/>
        <end position="101"/>
    </location>
</feature>
<evidence type="ECO:0000259" key="8">
    <source>
        <dbReference type="Pfam" id="PF02397"/>
    </source>
</evidence>
<comment type="subcellular location">
    <subcellularLocation>
        <location evidence="1">Membrane</location>
        <topology evidence="1">Multi-pass membrane protein</topology>
    </subcellularLocation>
</comment>
<feature type="domain" description="Bacterial sugar transferase" evidence="8">
    <location>
        <begin position="255"/>
        <end position="435"/>
    </location>
</feature>
<dbReference type="Proteomes" id="UP000013378">
    <property type="component" value="Unassembled WGS sequence"/>
</dbReference>
<dbReference type="InterPro" id="IPR017475">
    <property type="entry name" value="EPS_sugar_tfrase"/>
</dbReference>
<sequence>MKFLDEKRDGTFLKLFEFVIYVIFILLGFYSAFLIRFKMNPLSVNIEPFYQNIPYIIITSTIVFYIYDIVSTAKKSLYENVLTIVISVFLIDIITAAIVFFNRGFAFPRSVFIVAFFVQFILIFLLKITVLNIIKRNKKSQNILLVVSDTQSNLMTKEFLLNKINGDCIKHVCNSITQETYQLIDEMDKVYIDSNIPNKYKLDLVEYCSKKNKILYIVPGMLEIALMNSKITQSNDMLLLKVEQLGLSFEQKVLKRVLDIVISIGGLAITFPFLLVTSIAIKLYDKGPIFYKQERVTENNKVFSLYKFRTMIVDAEKHTGPVLATERDPRITPIGRFLRATRIDELPQLINVLKGDMSIVGPRPERPYFVEKFNKEIEEFKYRVFVKAGITGLAQVLGRYSTDPENKAKFDLLYIKKYSLLLDIKIIFNTLKVIFIKDSSAGVKEDKKINEELKKINLSAYEEVVTTEEE</sequence>
<dbReference type="GO" id="GO:0016020">
    <property type="term" value="C:membrane"/>
    <property type="evidence" value="ECO:0007669"/>
    <property type="project" value="UniProtKB-SubCell"/>
</dbReference>
<keyword evidence="3 9" id="KW-0808">Transferase</keyword>
<dbReference type="PATRIC" id="fig|1304284.3.peg.1835"/>
<reference evidence="9 10" key="1">
    <citation type="journal article" date="2015" name="Geomicrobiol. J.">
        <title>Caldisalinibacter kiritimatiensis gen. nov., sp. nov., a moderately thermohalophilic thiosulfate-reducing bacterium from a hypersaline microbial mat.</title>
        <authorList>
            <person name="Ben Hania W."/>
            <person name="Joseph M."/>
            <person name="Fiebig A."/>
            <person name="Bunk B."/>
            <person name="Klenk H.-P."/>
            <person name="Fardeau M.-L."/>
            <person name="Spring S."/>
        </authorList>
    </citation>
    <scope>NUCLEOTIDE SEQUENCE [LARGE SCALE GENOMIC DNA]</scope>
    <source>
        <strain evidence="9 10">L21-TH-D2</strain>
    </source>
</reference>
<gene>
    <name evidence="9" type="ORF">L21TH_1868</name>
</gene>
<evidence type="ECO:0000256" key="7">
    <source>
        <dbReference type="SAM" id="Phobius"/>
    </source>
</evidence>
<evidence type="ECO:0000256" key="3">
    <source>
        <dbReference type="ARBA" id="ARBA00022679"/>
    </source>
</evidence>
<feature type="transmembrane region" description="Helical" evidence="7">
    <location>
        <begin position="12"/>
        <end position="33"/>
    </location>
</feature>
<dbReference type="EMBL" id="ARZA01000205">
    <property type="protein sequence ID" value="EOD00102.1"/>
    <property type="molecule type" value="Genomic_DNA"/>
</dbReference>
<keyword evidence="5 7" id="KW-1133">Transmembrane helix</keyword>
<evidence type="ECO:0000256" key="6">
    <source>
        <dbReference type="ARBA" id="ARBA00023136"/>
    </source>
</evidence>
<evidence type="ECO:0000256" key="4">
    <source>
        <dbReference type="ARBA" id="ARBA00022692"/>
    </source>
</evidence>
<dbReference type="eggNOG" id="COG2148">
    <property type="taxonomic scope" value="Bacteria"/>
</dbReference>
<dbReference type="NCBIfam" id="TIGR03025">
    <property type="entry name" value="EPS_sugtrans"/>
    <property type="match status" value="1"/>
</dbReference>
<evidence type="ECO:0000313" key="10">
    <source>
        <dbReference type="Proteomes" id="UP000013378"/>
    </source>
</evidence>
<evidence type="ECO:0000256" key="1">
    <source>
        <dbReference type="ARBA" id="ARBA00004141"/>
    </source>
</evidence>
<protein>
    <submittedName>
        <fullName evidence="9">Undecaprenyl-phosphate galactosephosphotransferase</fullName>
        <ecNumber evidence="9">2.7.8.6</ecNumber>
    </submittedName>
</protein>
<keyword evidence="6 7" id="KW-0472">Membrane</keyword>
<comment type="similarity">
    <text evidence="2">Belongs to the bacterial sugar transferase family.</text>
</comment>
<accession>R1ATW4</accession>